<keyword evidence="3" id="KW-1185">Reference proteome</keyword>
<dbReference type="InterPro" id="IPR045153">
    <property type="entry name" value="Est1/Ebs1-like"/>
</dbReference>
<proteinExistence type="predicted"/>
<evidence type="ECO:0000313" key="2">
    <source>
        <dbReference type="EMBL" id="KDN65893.1"/>
    </source>
</evidence>
<dbReference type="SUPFAM" id="SSF48452">
    <property type="entry name" value="TPR-like"/>
    <property type="match status" value="1"/>
</dbReference>
<dbReference type="GO" id="GO:0070034">
    <property type="term" value="F:telomerase RNA binding"/>
    <property type="evidence" value="ECO:0007669"/>
    <property type="project" value="TreeGrafter"/>
</dbReference>
<dbReference type="InterPro" id="IPR011990">
    <property type="entry name" value="TPR-like_helical_dom_sf"/>
</dbReference>
<dbReference type="eggNOG" id="ENOG502QRU3">
    <property type="taxonomic scope" value="Eukaryota"/>
</dbReference>
<evidence type="ECO:0000313" key="3">
    <source>
        <dbReference type="Proteomes" id="UP000027238"/>
    </source>
</evidence>
<dbReference type="STRING" id="1173701.A0A066X9P3"/>
<sequence length="718" mass="82167">MASSTQVREGSVLAISITYAESAESSQSDDSIATTQSAQKDTSLSRSFDCLDVENNEEVMIKEPETRPISQEQLVAEVKGIYAGLVMVESKCIEVDNAQSSTRDTGPTLNNEQWQALIALHRTLLHEHHDFFLASQHPSASPALRRLASKYAMPARMWRHGIHSFLELLRHRLPASLEHMLTFIYLAYSMMALLYETVPTFKDTWIECLGDLGRYRMAIEDDSDEDREVWTSVSRHWYSKASAKAPTTGRLYHHLDILARPNALQQLFYYTKSLCVPIPFLSARESIMTLFDPHLNGTPTRLEAIDAAFLRAHGVLFSGKSSDLFDTSVSEFIDNLDKHIARNAKGWMDCGYFIAIALGCAMLEYGSESNSVMMAIKTSCTDDVDVQMGEPETSVTSQRFLDALDFAARTHDIVFRRFADSNVNPYLHVTLSFLYHMSHFPTAMGYIETRMPWKHISFMLSALLRGCASVDRINLEDFPRPNNGTPRPLPEDFAQRGLLWVDGYYPHDWFASKLDDDEKYFEVASMTEEREERCLWLGCRLASWGNWLIYDKFARRFRVPPQYNIATPDLDEGWYEFIHDKRSIKRPCRISRRIDREGDFAHEGIARYRSEDRENETKRKDEAKNLIHAGRRRQPTGRAVARLKVLPHRVNWPVRLLAMSPQVVRDPDEYLYGILQDSLVQKSETSSLGWNIDITTHLPTIASARQHLPTIASDQPLF</sequence>
<protein>
    <recommendedName>
        <fullName evidence="1">DNA/RNA-binding domain-containing protein</fullName>
    </recommendedName>
</protein>
<dbReference type="GO" id="GO:0042162">
    <property type="term" value="F:telomeric DNA binding"/>
    <property type="evidence" value="ECO:0007669"/>
    <property type="project" value="TreeGrafter"/>
</dbReference>
<dbReference type="Gene3D" id="1.25.40.10">
    <property type="entry name" value="Tetratricopeptide repeat domain"/>
    <property type="match status" value="1"/>
</dbReference>
<comment type="caution">
    <text evidence="2">The sequence shown here is derived from an EMBL/GenBank/DDBJ whole genome shotgun (WGS) entry which is preliminary data.</text>
</comment>
<reference evidence="3" key="1">
    <citation type="journal article" date="2014" name="Genome Announc.">
        <title>Draft genome sequence of Colletotrichum sublineola, a destructive pathogen of cultivated sorghum.</title>
        <authorList>
            <person name="Baroncelli R."/>
            <person name="Sanz-Martin J.M."/>
            <person name="Rech G.E."/>
            <person name="Sukno S.A."/>
            <person name="Thon M.R."/>
        </authorList>
    </citation>
    <scope>NUCLEOTIDE SEQUENCE [LARGE SCALE GENOMIC DNA]</scope>
    <source>
        <strain evidence="3">TX430BB</strain>
    </source>
</reference>
<feature type="non-terminal residue" evidence="2">
    <location>
        <position position="718"/>
    </location>
</feature>
<dbReference type="Pfam" id="PF10373">
    <property type="entry name" value="EST1_DNA_bind"/>
    <property type="match status" value="1"/>
</dbReference>
<dbReference type="FunFam" id="1.25.40.10:FF:000202">
    <property type="entry name" value="Unplaced genomic scaffold supercont1.7, whole genome shotgun sequence"/>
    <property type="match status" value="1"/>
</dbReference>
<accession>A0A066X9P3</accession>
<dbReference type="OrthoDB" id="2017974at2759"/>
<dbReference type="EMBL" id="JMSE01000977">
    <property type="protein sequence ID" value="KDN65893.1"/>
    <property type="molecule type" value="Genomic_DNA"/>
</dbReference>
<dbReference type="InterPro" id="IPR018834">
    <property type="entry name" value="DNA/RNA-bd_Est1-type"/>
</dbReference>
<feature type="domain" description="DNA/RNA-binding" evidence="1">
    <location>
        <begin position="235"/>
        <end position="340"/>
    </location>
</feature>
<evidence type="ECO:0000259" key="1">
    <source>
        <dbReference type="Pfam" id="PF10373"/>
    </source>
</evidence>
<dbReference type="PANTHER" id="PTHR15696">
    <property type="entry name" value="SMG-7 SUPPRESSOR WITH MORPHOLOGICAL EFFECT ON GENITALIA PROTEIN 7"/>
    <property type="match status" value="1"/>
</dbReference>
<name>A0A066X9P3_COLSU</name>
<gene>
    <name evidence="2" type="ORF">CSUB01_11167</name>
</gene>
<dbReference type="AlphaFoldDB" id="A0A066X9P3"/>
<dbReference type="Proteomes" id="UP000027238">
    <property type="component" value="Unassembled WGS sequence"/>
</dbReference>
<dbReference type="GO" id="GO:0000184">
    <property type="term" value="P:nuclear-transcribed mRNA catabolic process, nonsense-mediated decay"/>
    <property type="evidence" value="ECO:0007669"/>
    <property type="project" value="TreeGrafter"/>
</dbReference>
<dbReference type="GO" id="GO:0005697">
    <property type="term" value="C:telomerase holoenzyme complex"/>
    <property type="evidence" value="ECO:0007669"/>
    <property type="project" value="TreeGrafter"/>
</dbReference>
<organism evidence="2 3">
    <name type="scientific">Colletotrichum sublineola</name>
    <name type="common">Sorghum anthracnose fungus</name>
    <dbReference type="NCBI Taxonomy" id="1173701"/>
    <lineage>
        <taxon>Eukaryota</taxon>
        <taxon>Fungi</taxon>
        <taxon>Dikarya</taxon>
        <taxon>Ascomycota</taxon>
        <taxon>Pezizomycotina</taxon>
        <taxon>Sordariomycetes</taxon>
        <taxon>Hypocreomycetidae</taxon>
        <taxon>Glomerellales</taxon>
        <taxon>Glomerellaceae</taxon>
        <taxon>Colletotrichum</taxon>
        <taxon>Colletotrichum graminicola species complex</taxon>
    </lineage>
</organism>
<dbReference type="PANTHER" id="PTHR15696:SF0">
    <property type="entry name" value="TELOMERASE-BINDING PROTEIN EST1A"/>
    <property type="match status" value="1"/>
</dbReference>
<dbReference type="OMA" id="ANCCAII"/>
<dbReference type="HOGENOM" id="CLU_010014_4_2_1"/>